<dbReference type="Gene3D" id="1.10.287.130">
    <property type="match status" value="1"/>
</dbReference>
<keyword evidence="6" id="KW-0418">Kinase</keyword>
<dbReference type="SMART" id="SM00387">
    <property type="entry name" value="HATPase_c"/>
    <property type="match status" value="1"/>
</dbReference>
<comment type="catalytic activity">
    <reaction evidence="1">
        <text>ATP + protein L-histidine = ADP + protein N-phospho-L-histidine.</text>
        <dbReference type="EC" id="2.7.13.3"/>
    </reaction>
</comment>
<dbReference type="PANTHER" id="PTHR43065:SF10">
    <property type="entry name" value="PEROXIDE STRESS-ACTIVATED HISTIDINE KINASE MAK3"/>
    <property type="match status" value="1"/>
</dbReference>
<evidence type="ECO:0000313" key="12">
    <source>
        <dbReference type="Proteomes" id="UP000228987"/>
    </source>
</evidence>
<dbReference type="PRINTS" id="PR00344">
    <property type="entry name" value="BCTRLSENSOR"/>
</dbReference>
<dbReference type="Pfam" id="PF08668">
    <property type="entry name" value="HDOD"/>
    <property type="match status" value="1"/>
</dbReference>
<feature type="compositionally biased region" description="Polar residues" evidence="9">
    <location>
        <begin position="700"/>
        <end position="716"/>
    </location>
</feature>
<dbReference type="SUPFAM" id="SSF47384">
    <property type="entry name" value="Homodimeric domain of signal transducing histidine kinase"/>
    <property type="match status" value="1"/>
</dbReference>
<comment type="caution">
    <text evidence="11">The sequence shown here is derived from an EMBL/GenBank/DDBJ whole genome shotgun (WGS) entry which is preliminary data.</text>
</comment>
<evidence type="ECO:0000256" key="9">
    <source>
        <dbReference type="SAM" id="MobiDB-lite"/>
    </source>
</evidence>
<evidence type="ECO:0000256" key="3">
    <source>
        <dbReference type="ARBA" id="ARBA00022553"/>
    </source>
</evidence>
<reference evidence="12" key="1">
    <citation type="submission" date="2017-08" db="EMBL/GenBank/DDBJ databases">
        <title>A dynamic microbial community with high functional redundancy inhabits the cold, oxic subseafloor aquifer.</title>
        <authorList>
            <person name="Tully B.J."/>
            <person name="Wheat C.G."/>
            <person name="Glazer B.T."/>
            <person name="Huber J.A."/>
        </authorList>
    </citation>
    <scope>NUCLEOTIDE SEQUENCE [LARGE SCALE GENOMIC DNA]</scope>
</reference>
<keyword evidence="8" id="KW-0902">Two-component regulatory system</keyword>
<dbReference type="GO" id="GO:0000155">
    <property type="term" value="F:phosphorelay sensor kinase activity"/>
    <property type="evidence" value="ECO:0007669"/>
    <property type="project" value="InterPro"/>
</dbReference>
<protein>
    <recommendedName>
        <fullName evidence="2">histidine kinase</fullName>
        <ecNumber evidence="2">2.7.13.3</ecNumber>
    </recommendedName>
</protein>
<evidence type="ECO:0000256" key="2">
    <source>
        <dbReference type="ARBA" id="ARBA00012438"/>
    </source>
</evidence>
<evidence type="ECO:0000256" key="1">
    <source>
        <dbReference type="ARBA" id="ARBA00000085"/>
    </source>
</evidence>
<dbReference type="GO" id="GO:0005524">
    <property type="term" value="F:ATP binding"/>
    <property type="evidence" value="ECO:0007669"/>
    <property type="project" value="UniProtKB-KW"/>
</dbReference>
<dbReference type="EC" id="2.7.13.3" evidence="2"/>
<evidence type="ECO:0000313" key="11">
    <source>
        <dbReference type="EMBL" id="PCJ43586.1"/>
    </source>
</evidence>
<evidence type="ECO:0000256" key="8">
    <source>
        <dbReference type="ARBA" id="ARBA00023012"/>
    </source>
</evidence>
<feature type="domain" description="Histidine kinase" evidence="10">
    <location>
        <begin position="484"/>
        <end position="696"/>
    </location>
</feature>
<dbReference type="PROSITE" id="PS50109">
    <property type="entry name" value="HIS_KIN"/>
    <property type="match status" value="1"/>
</dbReference>
<dbReference type="InterPro" id="IPR005467">
    <property type="entry name" value="His_kinase_dom"/>
</dbReference>
<keyword evidence="4" id="KW-0808">Transferase</keyword>
<sequence>MSEPVSAILDKFHLSRAFSLPELLLRGLELEGEVKQQEDELASQKLTELLTLSPTLLLQSLIAFQAESLSLDLITLEQERAREKVFALIRRSTMQYNPLLLPKKHEDFHLLHWRHSLLCSKYISALTSVCKISYSSKLETTALLINFGEVILASVYGSDYFKLHVKTSSESELSRLEKQTFGVAHAELGAAFLERYGLQAIDCDAIRFHHRTFEEITDASIDVKLCWFANQLAIKEDIDFELVNAGQKLFSLEQEALRTIQKTTTESLRNQMSALKIEFSTNKRLPLPEKVNTSSRAERKVALLNQAHSINNINKILLAANNNKQAQFLDVLRILTADLFEGGEALIFLPDAEAQNISIASSTLPEEAEPSMSLQLSENPSIIAASYQNAEAKVCSVENNDLKVADLQILSALGKSALLCDPIVYKNKVVALIVFGVNKTEGESYLHKTALRNTLHHLYIEQESKILPNTVNSQEFHYQQKIREAVHEANNPLSIIKNYLKILSLKQEEDSELHEEIKVIETEIERVKQILSKLGNNSEPEDKASSLDLNKIITSINKVFSASIPEEKSISIEIDLDPKLPFVLGKENSLKQILINLLKNAAEACVENGLIRVETRSNINFNQVNYVLINIIDNGSGISENVMQNLFKPGNTSKGDSHTGSGLAIVKNFMDELGGIISCQSDPRGTTFALLLPRPEGTPQIKNNTDTELENPNNSPGKIYDFKR</sequence>
<name>A0A2A5CJP0_9GAMM</name>
<evidence type="ECO:0000259" key="10">
    <source>
        <dbReference type="PROSITE" id="PS50109"/>
    </source>
</evidence>
<dbReference type="Gene3D" id="1.10.3210.10">
    <property type="entry name" value="Hypothetical protein af1432"/>
    <property type="match status" value="1"/>
</dbReference>
<dbReference type="SUPFAM" id="SSF55874">
    <property type="entry name" value="ATPase domain of HSP90 chaperone/DNA topoisomerase II/histidine kinase"/>
    <property type="match status" value="1"/>
</dbReference>
<dbReference type="Pfam" id="PF00512">
    <property type="entry name" value="HisKA"/>
    <property type="match status" value="1"/>
</dbReference>
<feature type="region of interest" description="Disordered" evidence="9">
    <location>
        <begin position="695"/>
        <end position="724"/>
    </location>
</feature>
<evidence type="ECO:0000256" key="5">
    <source>
        <dbReference type="ARBA" id="ARBA00022741"/>
    </source>
</evidence>
<dbReference type="SUPFAM" id="SSF109604">
    <property type="entry name" value="HD-domain/PDEase-like"/>
    <property type="match status" value="1"/>
</dbReference>
<gene>
    <name evidence="11" type="ORF">COA71_01565</name>
</gene>
<dbReference type="AlphaFoldDB" id="A0A2A5CJP0"/>
<dbReference type="EMBL" id="NVWI01000001">
    <property type="protein sequence ID" value="PCJ43586.1"/>
    <property type="molecule type" value="Genomic_DNA"/>
</dbReference>
<dbReference type="Gene3D" id="3.30.565.10">
    <property type="entry name" value="Histidine kinase-like ATPase, C-terminal domain"/>
    <property type="match status" value="1"/>
</dbReference>
<organism evidence="11 12">
    <name type="scientific">SAR86 cluster bacterium</name>
    <dbReference type="NCBI Taxonomy" id="2030880"/>
    <lineage>
        <taxon>Bacteria</taxon>
        <taxon>Pseudomonadati</taxon>
        <taxon>Pseudomonadota</taxon>
        <taxon>Gammaproteobacteria</taxon>
        <taxon>SAR86 cluster</taxon>
    </lineage>
</organism>
<accession>A0A2A5CJP0</accession>
<dbReference type="InterPro" id="IPR036097">
    <property type="entry name" value="HisK_dim/P_sf"/>
</dbReference>
<evidence type="ECO:0000256" key="7">
    <source>
        <dbReference type="ARBA" id="ARBA00022840"/>
    </source>
</evidence>
<proteinExistence type="predicted"/>
<dbReference type="InterPro" id="IPR003594">
    <property type="entry name" value="HATPase_dom"/>
</dbReference>
<keyword evidence="3" id="KW-0597">Phosphoprotein</keyword>
<evidence type="ECO:0000256" key="6">
    <source>
        <dbReference type="ARBA" id="ARBA00022777"/>
    </source>
</evidence>
<dbReference type="InterPro" id="IPR036890">
    <property type="entry name" value="HATPase_C_sf"/>
</dbReference>
<evidence type="ECO:0000256" key="4">
    <source>
        <dbReference type="ARBA" id="ARBA00022679"/>
    </source>
</evidence>
<keyword evidence="7" id="KW-0067">ATP-binding</keyword>
<dbReference type="Pfam" id="PF02518">
    <property type="entry name" value="HATPase_c"/>
    <property type="match status" value="1"/>
</dbReference>
<dbReference type="InterPro" id="IPR013976">
    <property type="entry name" value="HDOD"/>
</dbReference>
<dbReference type="CDD" id="cd00082">
    <property type="entry name" value="HisKA"/>
    <property type="match status" value="1"/>
</dbReference>
<dbReference type="InterPro" id="IPR003661">
    <property type="entry name" value="HisK_dim/P_dom"/>
</dbReference>
<dbReference type="PANTHER" id="PTHR43065">
    <property type="entry name" value="SENSOR HISTIDINE KINASE"/>
    <property type="match status" value="1"/>
</dbReference>
<dbReference type="Proteomes" id="UP000228987">
    <property type="component" value="Unassembled WGS sequence"/>
</dbReference>
<keyword evidence="5" id="KW-0547">Nucleotide-binding</keyword>
<dbReference type="InterPro" id="IPR004358">
    <property type="entry name" value="Sig_transdc_His_kin-like_C"/>
</dbReference>